<feature type="transmembrane region" description="Helical" evidence="1">
    <location>
        <begin position="37"/>
        <end position="53"/>
    </location>
</feature>
<keyword evidence="1" id="KW-0812">Transmembrane</keyword>
<keyword evidence="1" id="KW-0472">Membrane</keyword>
<dbReference type="InterPro" id="IPR017850">
    <property type="entry name" value="Alkaline_phosphatase_core_sf"/>
</dbReference>
<evidence type="ECO:0000313" key="3">
    <source>
        <dbReference type="EMBL" id="MBR7746323.1"/>
    </source>
</evidence>
<name>A0A941DCP3_9BURK</name>
<dbReference type="GO" id="GO:0016776">
    <property type="term" value="F:phosphotransferase activity, phosphate group as acceptor"/>
    <property type="evidence" value="ECO:0007669"/>
    <property type="project" value="TreeGrafter"/>
</dbReference>
<feature type="transmembrane region" description="Helical" evidence="1">
    <location>
        <begin position="144"/>
        <end position="163"/>
    </location>
</feature>
<feature type="domain" description="Sulfatase N-terminal" evidence="2">
    <location>
        <begin position="226"/>
        <end position="499"/>
    </location>
</feature>
<dbReference type="Proteomes" id="UP000680158">
    <property type="component" value="Unassembled WGS sequence"/>
</dbReference>
<sequence>MAIASNNKIRLVFFITSLMPMLVWAMNDYVITKPIPILFWSIICATLAASMPSKLLRPSLLLIFLSAPFTTAWIGSVALTGYGPSNAAFEAAHNGPFEELQSAIGLALSNWTFVFVSLLTVAFTFLSSYFILFRCPKESPKWNFVFLIALLPFLIANMDGLGYELPMRLAPPEVKISIPWLSQIELGKSIVTSAIDNAGRISKNNPDVRDAKNANKFFDMNNGVAIFAVGDSSRADTFIQINRGPWSAKLQQRLDDGLGVRLNNACSGGSSTADAIPRLLTGADIDDVSGINRHPTILAIAKAAGARTAYISNHEMWVLPESGHNLIQRTTSMGKPAFDEIPVGVLGDFLKRNPHGPRASIIHLYGQHFNYEERYPNHGFDSTPSNLSESNLLEWHYGQAVEYGNKVLIELAQLIDDINDPAFVFFTSDHAENLPSDKTGKKFHALPSSGKFDTTVPALVLWNKAFKESGKQKLLVNLHRGDDLIAHQDLAQAWLILIGMPGTIKKTIKPRTWGARNPGEHYRGILCSELLP</sequence>
<dbReference type="EMBL" id="JAGSPM010000003">
    <property type="protein sequence ID" value="MBR7746323.1"/>
    <property type="molecule type" value="Genomic_DNA"/>
</dbReference>
<dbReference type="PANTHER" id="PTHR30443:SF2">
    <property type="entry name" value="PHOSPHOETHANOLAMINE TRANSFERASE EPTC"/>
    <property type="match status" value="1"/>
</dbReference>
<dbReference type="InterPro" id="IPR000917">
    <property type="entry name" value="Sulfatase_N"/>
</dbReference>
<organism evidence="3 4">
    <name type="scientific">Undibacterium baiyunense</name>
    <dbReference type="NCBI Taxonomy" id="2828731"/>
    <lineage>
        <taxon>Bacteria</taxon>
        <taxon>Pseudomonadati</taxon>
        <taxon>Pseudomonadota</taxon>
        <taxon>Betaproteobacteria</taxon>
        <taxon>Burkholderiales</taxon>
        <taxon>Oxalobacteraceae</taxon>
        <taxon>Undibacterium</taxon>
    </lineage>
</organism>
<dbReference type="PANTHER" id="PTHR30443">
    <property type="entry name" value="INNER MEMBRANE PROTEIN"/>
    <property type="match status" value="1"/>
</dbReference>
<keyword evidence="4" id="KW-1185">Reference proteome</keyword>
<dbReference type="AlphaFoldDB" id="A0A941DCP3"/>
<dbReference type="GO" id="GO:0016787">
    <property type="term" value="F:hydrolase activity"/>
    <property type="evidence" value="ECO:0007669"/>
    <property type="project" value="UniProtKB-KW"/>
</dbReference>
<evidence type="ECO:0000256" key="1">
    <source>
        <dbReference type="SAM" id="Phobius"/>
    </source>
</evidence>
<comment type="caution">
    <text evidence="3">The sequence shown here is derived from an EMBL/GenBank/DDBJ whole genome shotgun (WGS) entry which is preliminary data.</text>
</comment>
<dbReference type="InterPro" id="IPR040423">
    <property type="entry name" value="PEA_transferase"/>
</dbReference>
<protein>
    <submittedName>
        <fullName evidence="3">Sulfatase-like hydrolase/transferase</fullName>
    </submittedName>
</protein>
<keyword evidence="3" id="KW-0378">Hydrolase</keyword>
<dbReference type="GO" id="GO:0009244">
    <property type="term" value="P:lipopolysaccharide core region biosynthetic process"/>
    <property type="evidence" value="ECO:0007669"/>
    <property type="project" value="TreeGrafter"/>
</dbReference>
<dbReference type="SUPFAM" id="SSF53649">
    <property type="entry name" value="Alkaline phosphatase-like"/>
    <property type="match status" value="1"/>
</dbReference>
<dbReference type="RefSeq" id="WP_212683665.1">
    <property type="nucleotide sequence ID" value="NZ_JAGSPM010000003.1"/>
</dbReference>
<keyword evidence="1" id="KW-1133">Transmembrane helix</keyword>
<feature type="transmembrane region" description="Helical" evidence="1">
    <location>
        <begin position="12"/>
        <end position="31"/>
    </location>
</feature>
<gene>
    <name evidence="3" type="ORF">KDM92_07005</name>
</gene>
<dbReference type="Gene3D" id="3.40.720.10">
    <property type="entry name" value="Alkaline Phosphatase, subunit A"/>
    <property type="match status" value="1"/>
</dbReference>
<reference evidence="3 4" key="1">
    <citation type="submission" date="2021-04" db="EMBL/GenBank/DDBJ databases">
        <title>novel species isolated from subtropical streams in China.</title>
        <authorList>
            <person name="Lu H."/>
        </authorList>
    </citation>
    <scope>NUCLEOTIDE SEQUENCE [LARGE SCALE GENOMIC DNA]</scope>
    <source>
        <strain evidence="3 4">BYS107W</strain>
    </source>
</reference>
<evidence type="ECO:0000313" key="4">
    <source>
        <dbReference type="Proteomes" id="UP000680158"/>
    </source>
</evidence>
<feature type="transmembrane region" description="Helical" evidence="1">
    <location>
        <begin position="60"/>
        <end position="83"/>
    </location>
</feature>
<evidence type="ECO:0000259" key="2">
    <source>
        <dbReference type="Pfam" id="PF00884"/>
    </source>
</evidence>
<dbReference type="GO" id="GO:0005886">
    <property type="term" value="C:plasma membrane"/>
    <property type="evidence" value="ECO:0007669"/>
    <property type="project" value="UniProtKB-SubCell"/>
</dbReference>
<accession>A0A941DCP3</accession>
<feature type="transmembrane region" description="Helical" evidence="1">
    <location>
        <begin position="103"/>
        <end position="132"/>
    </location>
</feature>
<proteinExistence type="predicted"/>
<dbReference type="Pfam" id="PF00884">
    <property type="entry name" value="Sulfatase"/>
    <property type="match status" value="1"/>
</dbReference>